<feature type="transmembrane region" description="Helical" evidence="1">
    <location>
        <begin position="269"/>
        <end position="287"/>
    </location>
</feature>
<proteinExistence type="predicted"/>
<dbReference type="RefSeq" id="XP_011387777.1">
    <property type="nucleotide sequence ID" value="XM_011389475.1"/>
</dbReference>
<gene>
    <name evidence="2" type="ORF">UMAG_01832</name>
</gene>
<evidence type="ECO:0000313" key="3">
    <source>
        <dbReference type="Proteomes" id="UP000000561"/>
    </source>
</evidence>
<keyword evidence="1" id="KW-0812">Transmembrane</keyword>
<dbReference type="EMBL" id="CM003142">
    <property type="protein sequence ID" value="KIS70672.1"/>
    <property type="molecule type" value="Genomic_DNA"/>
</dbReference>
<feature type="transmembrane region" description="Helical" evidence="1">
    <location>
        <begin position="224"/>
        <end position="248"/>
    </location>
</feature>
<protein>
    <submittedName>
        <fullName evidence="2">Uncharacterized protein</fullName>
    </submittedName>
</protein>
<dbReference type="InParanoid" id="A0A0D1CBT3"/>
<dbReference type="KEGG" id="uma:UMAG_01832"/>
<organism evidence="2 3">
    <name type="scientific">Mycosarcoma maydis</name>
    <name type="common">Corn smut fungus</name>
    <name type="synonym">Ustilago maydis</name>
    <dbReference type="NCBI Taxonomy" id="5270"/>
    <lineage>
        <taxon>Eukaryota</taxon>
        <taxon>Fungi</taxon>
        <taxon>Dikarya</taxon>
        <taxon>Basidiomycota</taxon>
        <taxon>Ustilaginomycotina</taxon>
        <taxon>Ustilaginomycetes</taxon>
        <taxon>Ustilaginales</taxon>
        <taxon>Ustilaginaceae</taxon>
        <taxon>Mycosarcoma</taxon>
    </lineage>
</organism>
<feature type="transmembrane region" description="Helical" evidence="1">
    <location>
        <begin position="149"/>
        <end position="168"/>
    </location>
</feature>
<accession>A0A0D1CBT3</accession>
<evidence type="ECO:0000313" key="2">
    <source>
        <dbReference type="EMBL" id="KIS70672.1"/>
    </source>
</evidence>
<name>A0A0D1CBT3_MYCMD</name>
<dbReference type="OMA" id="HIAYFAS"/>
<reference evidence="2 3" key="1">
    <citation type="journal article" date="2006" name="Nature">
        <title>Insights from the genome of the biotrophic fungal plant pathogen Ustilago maydis.</title>
        <authorList>
            <person name="Kamper J."/>
            <person name="Kahmann R."/>
            <person name="Bolker M."/>
            <person name="Ma L.J."/>
            <person name="Brefort T."/>
            <person name="Saville B.J."/>
            <person name="Banuett F."/>
            <person name="Kronstad J.W."/>
            <person name="Gold S.E."/>
            <person name="Muller O."/>
            <person name="Perlin M.H."/>
            <person name="Wosten H.A."/>
            <person name="de Vries R."/>
            <person name="Ruiz-Herrera J."/>
            <person name="Reynaga-Pena C.G."/>
            <person name="Snetselaar K."/>
            <person name="McCann M."/>
            <person name="Perez-Martin J."/>
            <person name="Feldbrugge M."/>
            <person name="Basse C.W."/>
            <person name="Steinberg G."/>
            <person name="Ibeas J.I."/>
            <person name="Holloman W."/>
            <person name="Guzman P."/>
            <person name="Farman M."/>
            <person name="Stajich J.E."/>
            <person name="Sentandreu R."/>
            <person name="Gonzalez-Prieto J.M."/>
            <person name="Kennell J.C."/>
            <person name="Molina L."/>
            <person name="Schirawski J."/>
            <person name="Mendoza-Mendoza A."/>
            <person name="Greilinger D."/>
            <person name="Munch K."/>
            <person name="Rossel N."/>
            <person name="Scherer M."/>
            <person name="Vranes M."/>
            <person name="Ladendorf O."/>
            <person name="Vincon V."/>
            <person name="Fuchs U."/>
            <person name="Sandrock B."/>
            <person name="Meng S."/>
            <person name="Ho E.C."/>
            <person name="Cahill M.J."/>
            <person name="Boyce K.J."/>
            <person name="Klose J."/>
            <person name="Klosterman S.J."/>
            <person name="Deelstra H.J."/>
            <person name="Ortiz-Castellanos L."/>
            <person name="Li W."/>
            <person name="Sanchez-Alonso P."/>
            <person name="Schreier P.H."/>
            <person name="Hauser-Hahn I."/>
            <person name="Vaupel M."/>
            <person name="Koopmann E."/>
            <person name="Friedrich G."/>
            <person name="Voss H."/>
            <person name="Schluter T."/>
            <person name="Margolis J."/>
            <person name="Platt D."/>
            <person name="Swimmer C."/>
            <person name="Gnirke A."/>
            <person name="Chen F."/>
            <person name="Vysotskaia V."/>
            <person name="Mannhaupt G."/>
            <person name="Guldener U."/>
            <person name="Munsterkotter M."/>
            <person name="Haase D."/>
            <person name="Oesterheld M."/>
            <person name="Mewes H.W."/>
            <person name="Mauceli E.W."/>
            <person name="DeCaprio D."/>
            <person name="Wade C.M."/>
            <person name="Butler J."/>
            <person name="Young S."/>
            <person name="Jaffe D.B."/>
            <person name="Calvo S."/>
            <person name="Nusbaum C."/>
            <person name="Galagan J."/>
            <person name="Birren B.W."/>
        </authorList>
    </citation>
    <scope>NUCLEOTIDE SEQUENCE [LARGE SCALE GENOMIC DNA]</scope>
    <source>
        <strain evidence="3">DSM 14603 / FGSC 9021 / UM521</strain>
    </source>
</reference>
<dbReference type="eggNOG" id="ENOG502RDXM">
    <property type="taxonomic scope" value="Eukaryota"/>
</dbReference>
<feature type="transmembrane region" description="Helical" evidence="1">
    <location>
        <begin position="97"/>
        <end position="116"/>
    </location>
</feature>
<dbReference type="VEuPathDB" id="FungiDB:UMAG_01832"/>
<dbReference type="Proteomes" id="UP000000561">
    <property type="component" value="Chromosome 3"/>
</dbReference>
<sequence length="471" mass="51884">MSGIPMTVTAIAAFPTRAPFMGNVSSLAPFTNSTAGRHLFHPPDDLVVISARRVNSILPSLITASMALGLVVSDWSIHLPWEWKLLTRRKKWKLSHIAYFASRIGGLGYAITALLHSTVGNVAGGPVELGAARWDYANFACQADRRASIFFSLLSIGGSTGILLLRCLALYRFHIVAVISLGLLWLATPAFLMVNIFVLGSQSRRNGISACDPSPPRKLGSNPIIYMMPWFFLPVFDSTILVLSLIGLRRASHRRRSSPLERMFRKDNIFYYAIVFLCVIPIPIWYVCQQRDGRMMPYLNLYIGLSSILSCRMFINLWKAIGRELALAHTFSSNVHDQYRIDTTSMEQATAGLVASHVSLPTSAANPLQPCGAESITKLPSRAESSTNGVGVLAVSEKARSSPTTLDVKTSLVDSDVVSTTQSVYETRLRRIVPDWTDVDPNLAFSLNGDFYGDANSISYDYQSRGMHSTP</sequence>
<dbReference type="OrthoDB" id="2549021at2759"/>
<dbReference type="GeneID" id="23562723"/>
<keyword evidence="1" id="KW-0472">Membrane</keyword>
<keyword evidence="1" id="KW-1133">Transmembrane helix</keyword>
<keyword evidence="3" id="KW-1185">Reference proteome</keyword>
<feature type="transmembrane region" description="Helical" evidence="1">
    <location>
        <begin position="175"/>
        <end position="198"/>
    </location>
</feature>
<dbReference type="AlphaFoldDB" id="A0A0D1CBT3"/>
<evidence type="ECO:0000256" key="1">
    <source>
        <dbReference type="SAM" id="Phobius"/>
    </source>
</evidence>